<evidence type="ECO:0000256" key="1">
    <source>
        <dbReference type="SAM" id="MobiDB-lite"/>
    </source>
</evidence>
<reference evidence="3 4" key="1">
    <citation type="submission" date="2019-10" db="EMBL/GenBank/DDBJ databases">
        <title>Whole genome shotgun sequence of Acrocarpospora macrocephala NBRC 16266.</title>
        <authorList>
            <person name="Ichikawa N."/>
            <person name="Kimura A."/>
            <person name="Kitahashi Y."/>
            <person name="Komaki H."/>
            <person name="Oguchi A."/>
        </authorList>
    </citation>
    <scope>NUCLEOTIDE SEQUENCE [LARGE SCALE GENOMIC DNA]</scope>
    <source>
        <strain evidence="3 4">NBRC 16266</strain>
    </source>
</reference>
<evidence type="ECO:0000313" key="3">
    <source>
        <dbReference type="EMBL" id="GES11438.1"/>
    </source>
</evidence>
<evidence type="ECO:0000259" key="2">
    <source>
        <dbReference type="PROSITE" id="PS51186"/>
    </source>
</evidence>
<gene>
    <name evidence="3" type="ORF">Amac_050350</name>
</gene>
<protein>
    <recommendedName>
        <fullName evidence="2">N-acetyltransferase domain-containing protein</fullName>
    </recommendedName>
</protein>
<feature type="domain" description="N-acetyltransferase" evidence="2">
    <location>
        <begin position="43"/>
        <end position="192"/>
    </location>
</feature>
<proteinExistence type="predicted"/>
<comment type="caution">
    <text evidence="3">The sequence shown here is derived from an EMBL/GenBank/DDBJ whole genome shotgun (WGS) entry which is preliminary data.</text>
</comment>
<dbReference type="PROSITE" id="PS51186">
    <property type="entry name" value="GNAT"/>
    <property type="match status" value="1"/>
</dbReference>
<dbReference type="InterPro" id="IPR016181">
    <property type="entry name" value="Acyl_CoA_acyltransferase"/>
</dbReference>
<organism evidence="3 4">
    <name type="scientific">Acrocarpospora macrocephala</name>
    <dbReference type="NCBI Taxonomy" id="150177"/>
    <lineage>
        <taxon>Bacteria</taxon>
        <taxon>Bacillati</taxon>
        <taxon>Actinomycetota</taxon>
        <taxon>Actinomycetes</taxon>
        <taxon>Streptosporangiales</taxon>
        <taxon>Streptosporangiaceae</taxon>
        <taxon>Acrocarpospora</taxon>
    </lineage>
</organism>
<dbReference type="Pfam" id="PF00583">
    <property type="entry name" value="Acetyltransf_1"/>
    <property type="match status" value="1"/>
</dbReference>
<dbReference type="CDD" id="cd04301">
    <property type="entry name" value="NAT_SF"/>
    <property type="match status" value="1"/>
</dbReference>
<dbReference type="Gene3D" id="3.40.630.30">
    <property type="match status" value="1"/>
</dbReference>
<name>A0A5M3WZG7_9ACTN</name>
<dbReference type="RefSeq" id="WP_155356800.1">
    <property type="nucleotide sequence ID" value="NZ_BAAAHL010000049.1"/>
</dbReference>
<dbReference type="OrthoDB" id="4256927at2"/>
<sequence>MTNKHPGDGRPPRGPRSVRGAQPVRGTQPSPRVLRTEVGGVELITRPMTVGDAGAVREMHERCSPESLRFRYFGPVPRLSDRVIGLFTNPAKGVTFVTHIAGGERVVAMSNLMDLAAGEAELAFLVEDEWQGRGLGRMLLRHLLSVAPSRRIRDLTATVYATNYRMLALFKAAGAVVPRAAGAVLDLRVPLDGDQLGAYEPCR</sequence>
<dbReference type="EMBL" id="BLAE01000029">
    <property type="protein sequence ID" value="GES11438.1"/>
    <property type="molecule type" value="Genomic_DNA"/>
</dbReference>
<evidence type="ECO:0000313" key="4">
    <source>
        <dbReference type="Proteomes" id="UP000331127"/>
    </source>
</evidence>
<dbReference type="SUPFAM" id="SSF55729">
    <property type="entry name" value="Acyl-CoA N-acyltransferases (Nat)"/>
    <property type="match status" value="1"/>
</dbReference>
<dbReference type="InterPro" id="IPR000182">
    <property type="entry name" value="GNAT_dom"/>
</dbReference>
<keyword evidence="4" id="KW-1185">Reference proteome</keyword>
<dbReference type="Proteomes" id="UP000331127">
    <property type="component" value="Unassembled WGS sequence"/>
</dbReference>
<dbReference type="GO" id="GO:0016747">
    <property type="term" value="F:acyltransferase activity, transferring groups other than amino-acyl groups"/>
    <property type="evidence" value="ECO:0007669"/>
    <property type="project" value="InterPro"/>
</dbReference>
<feature type="region of interest" description="Disordered" evidence="1">
    <location>
        <begin position="1"/>
        <end position="31"/>
    </location>
</feature>
<dbReference type="AlphaFoldDB" id="A0A5M3WZG7"/>
<feature type="compositionally biased region" description="Basic and acidic residues" evidence="1">
    <location>
        <begin position="1"/>
        <end position="11"/>
    </location>
</feature>
<accession>A0A5M3WZG7</accession>